<evidence type="ECO:0000313" key="2">
    <source>
        <dbReference type="Proteomes" id="UP001279734"/>
    </source>
</evidence>
<evidence type="ECO:0000313" key="1">
    <source>
        <dbReference type="EMBL" id="GMH23193.1"/>
    </source>
</evidence>
<keyword evidence="2" id="KW-1185">Reference proteome</keyword>
<dbReference type="Proteomes" id="UP001279734">
    <property type="component" value="Unassembled WGS sequence"/>
</dbReference>
<comment type="caution">
    <text evidence="1">The sequence shown here is derived from an EMBL/GenBank/DDBJ whole genome shotgun (WGS) entry which is preliminary data.</text>
</comment>
<dbReference type="EMBL" id="BSYO01000025">
    <property type="protein sequence ID" value="GMH23193.1"/>
    <property type="molecule type" value="Genomic_DNA"/>
</dbReference>
<gene>
    <name evidence="1" type="ORF">Nepgr_025036</name>
</gene>
<reference evidence="1" key="1">
    <citation type="submission" date="2023-05" db="EMBL/GenBank/DDBJ databases">
        <title>Nepenthes gracilis genome sequencing.</title>
        <authorList>
            <person name="Fukushima K."/>
        </authorList>
    </citation>
    <scope>NUCLEOTIDE SEQUENCE</scope>
    <source>
        <strain evidence="1">SING2019-196</strain>
    </source>
</reference>
<sequence>MFAFKNVEFNKCWDGRVLKVDEKIELLSQDSGIRGVSNGVIDRMQVYIPGENVFLNVLRQNLRVFRDWTGSQWIDKFARRVYLRDDMLTVSGEIVLNLIGCMCKLLKLSGARCKAENPIGEFALLLAMRPGGRRSYVEHGTLDALALKMDPLEAGSKHHNDKNCEFDSSN</sequence>
<protein>
    <submittedName>
        <fullName evidence="1">Uncharacterized protein</fullName>
    </submittedName>
</protein>
<proteinExistence type="predicted"/>
<organism evidence="1 2">
    <name type="scientific">Nepenthes gracilis</name>
    <name type="common">Slender pitcher plant</name>
    <dbReference type="NCBI Taxonomy" id="150966"/>
    <lineage>
        <taxon>Eukaryota</taxon>
        <taxon>Viridiplantae</taxon>
        <taxon>Streptophyta</taxon>
        <taxon>Embryophyta</taxon>
        <taxon>Tracheophyta</taxon>
        <taxon>Spermatophyta</taxon>
        <taxon>Magnoliopsida</taxon>
        <taxon>eudicotyledons</taxon>
        <taxon>Gunneridae</taxon>
        <taxon>Pentapetalae</taxon>
        <taxon>Caryophyllales</taxon>
        <taxon>Nepenthaceae</taxon>
        <taxon>Nepenthes</taxon>
    </lineage>
</organism>
<dbReference type="AlphaFoldDB" id="A0AAD3T404"/>
<name>A0AAD3T404_NEPGR</name>
<accession>A0AAD3T404</accession>